<sequence length="124" mass="14614">MTPVERSRLLRWRLSWLPGGLPKPCIYHPFDLLTRTHATECLHMHRRLQMPQSIPDPLSFLLNKLPTSRKKPTDKNRSKHIAWSIRWPIICQILHELDYLHHDQISPDVPPLGQKLLSWLFSSS</sequence>
<accession>A0A9P6WSU5</accession>
<name>A0A9P6WSU5_RHIOR</name>
<gene>
    <name evidence="1" type="ORF">G6F64_014756</name>
</gene>
<dbReference type="AlphaFoldDB" id="A0A9P6WSU5"/>
<dbReference type="OrthoDB" id="2277247at2759"/>
<dbReference type="EMBL" id="JAANQT010009537">
    <property type="protein sequence ID" value="KAG1276979.1"/>
    <property type="molecule type" value="Genomic_DNA"/>
</dbReference>
<reference evidence="1" key="1">
    <citation type="journal article" date="2020" name="Microb. Genom.">
        <title>Genetic diversity of clinical and environmental Mucorales isolates obtained from an investigation of mucormycosis cases among solid organ transplant recipients.</title>
        <authorList>
            <person name="Nguyen M.H."/>
            <person name="Kaul D."/>
            <person name="Muto C."/>
            <person name="Cheng S.J."/>
            <person name="Richter R.A."/>
            <person name="Bruno V.M."/>
            <person name="Liu G."/>
            <person name="Beyhan S."/>
            <person name="Sundermann A.J."/>
            <person name="Mounaud S."/>
            <person name="Pasculle A.W."/>
            <person name="Nierman W.C."/>
            <person name="Driscoll E."/>
            <person name="Cumbie R."/>
            <person name="Clancy C.J."/>
            <person name="Dupont C.L."/>
        </authorList>
    </citation>
    <scope>NUCLEOTIDE SEQUENCE</scope>
    <source>
        <strain evidence="1">GL11</strain>
    </source>
</reference>
<proteinExistence type="predicted"/>
<organism evidence="1 2">
    <name type="scientific">Rhizopus oryzae</name>
    <name type="common">Mucormycosis agent</name>
    <name type="synonym">Rhizopus arrhizus var. delemar</name>
    <dbReference type="NCBI Taxonomy" id="64495"/>
    <lineage>
        <taxon>Eukaryota</taxon>
        <taxon>Fungi</taxon>
        <taxon>Fungi incertae sedis</taxon>
        <taxon>Mucoromycota</taxon>
        <taxon>Mucoromycotina</taxon>
        <taxon>Mucoromycetes</taxon>
        <taxon>Mucorales</taxon>
        <taxon>Mucorineae</taxon>
        <taxon>Rhizopodaceae</taxon>
        <taxon>Rhizopus</taxon>
    </lineage>
</organism>
<evidence type="ECO:0000313" key="2">
    <source>
        <dbReference type="Proteomes" id="UP000716291"/>
    </source>
</evidence>
<evidence type="ECO:0000313" key="1">
    <source>
        <dbReference type="EMBL" id="KAG1276979.1"/>
    </source>
</evidence>
<protein>
    <submittedName>
        <fullName evidence="1">Uncharacterized protein</fullName>
    </submittedName>
</protein>
<dbReference type="Proteomes" id="UP000716291">
    <property type="component" value="Unassembled WGS sequence"/>
</dbReference>
<keyword evidence="2" id="KW-1185">Reference proteome</keyword>
<comment type="caution">
    <text evidence="1">The sequence shown here is derived from an EMBL/GenBank/DDBJ whole genome shotgun (WGS) entry which is preliminary data.</text>
</comment>